<dbReference type="PROSITE" id="PS00109">
    <property type="entry name" value="PROTEIN_KINASE_TYR"/>
    <property type="match status" value="1"/>
</dbReference>
<feature type="region of interest" description="Disordered" evidence="12">
    <location>
        <begin position="808"/>
        <end position="836"/>
    </location>
</feature>
<evidence type="ECO:0000256" key="12">
    <source>
        <dbReference type="SAM" id="MobiDB-lite"/>
    </source>
</evidence>
<evidence type="ECO:0000256" key="4">
    <source>
        <dbReference type="ARBA" id="ARBA00012513"/>
    </source>
</evidence>
<feature type="compositionally biased region" description="Acidic residues" evidence="12">
    <location>
        <begin position="819"/>
        <end position="832"/>
    </location>
</feature>
<evidence type="ECO:0000313" key="16">
    <source>
        <dbReference type="Proteomes" id="UP000034291"/>
    </source>
</evidence>
<dbReference type="GO" id="GO:0005524">
    <property type="term" value="F:ATP binding"/>
    <property type="evidence" value="ECO:0007669"/>
    <property type="project" value="InterPro"/>
</dbReference>
<dbReference type="SUPFAM" id="SSF55159">
    <property type="entry name" value="eIF1-like"/>
    <property type="match status" value="1"/>
</dbReference>
<dbReference type="PROSITE" id="PS50011">
    <property type="entry name" value="PROTEIN_KINASE_DOM"/>
    <property type="match status" value="1"/>
</dbReference>
<proteinExistence type="predicted"/>
<comment type="function">
    <text evidence="1">Component of the EKC/KEOPS complex that is required for the formation of a threonylcarbamoyl group on adenosine at position 37 (t(6)A37) in tRNAs that read codons beginning with adenine. The complex is probably involved in the transfer of the threonylcarbamoyl moiety of threonylcarbamoyl-AMP (TC-AMP) to the N6 group of A37. BUD32 has ATPase activity in the context of the EKC/KEOPS complex and likely plays a supporting role to the catalytic subunit KAE1. The EKC/KEOPS complex also promotes both telomere uncapping and telomere elongation. The complex is required for efficient recruitment of transcriptional coactivators.</text>
</comment>
<dbReference type="PANTHER" id="PTHR12217">
    <property type="entry name" value="EUKARYOTIC TRANSLATION INITIATION FACTOR 2D"/>
    <property type="match status" value="1"/>
</dbReference>
<evidence type="ECO:0000256" key="7">
    <source>
        <dbReference type="ARBA" id="ARBA00022895"/>
    </source>
</evidence>
<feature type="region of interest" description="Disordered" evidence="12">
    <location>
        <begin position="762"/>
        <end position="791"/>
    </location>
</feature>
<keyword evidence="7" id="KW-0779">Telomere</keyword>
<dbReference type="SUPFAM" id="SSF56112">
    <property type="entry name" value="Protein kinase-like (PK-like)"/>
    <property type="match status" value="1"/>
</dbReference>
<dbReference type="SMART" id="SM00220">
    <property type="entry name" value="S_TKc"/>
    <property type="match status" value="1"/>
</dbReference>
<dbReference type="Pfam" id="PF25304">
    <property type="entry name" value="WHD_eIF2D"/>
    <property type="match status" value="1"/>
</dbReference>
<evidence type="ECO:0000256" key="3">
    <source>
        <dbReference type="ARBA" id="ARBA00011534"/>
    </source>
</evidence>
<dbReference type="InterPro" id="IPR015947">
    <property type="entry name" value="PUA-like_sf"/>
</dbReference>
<dbReference type="PROSITE" id="PS50296">
    <property type="entry name" value="SUI1"/>
    <property type="match status" value="1"/>
</dbReference>
<dbReference type="InterPro" id="IPR039759">
    <property type="entry name" value="eIF2D_SUI1"/>
</dbReference>
<dbReference type="Proteomes" id="UP000034291">
    <property type="component" value="Unassembled WGS sequence"/>
</dbReference>
<feature type="compositionally biased region" description="Polar residues" evidence="12">
    <location>
        <begin position="960"/>
        <end position="982"/>
    </location>
</feature>
<dbReference type="InterPro" id="IPR039757">
    <property type="entry name" value="EIF2D"/>
</dbReference>
<dbReference type="InterPro" id="IPR001950">
    <property type="entry name" value="SUI1"/>
</dbReference>
<dbReference type="GO" id="GO:0001731">
    <property type="term" value="P:formation of translation preinitiation complex"/>
    <property type="evidence" value="ECO:0007669"/>
    <property type="project" value="InterPro"/>
</dbReference>
<dbReference type="GO" id="GO:0004674">
    <property type="term" value="F:protein serine/threonine kinase activity"/>
    <property type="evidence" value="ECO:0007669"/>
    <property type="project" value="UniProtKB-EC"/>
</dbReference>
<feature type="compositionally biased region" description="Acidic residues" evidence="12">
    <location>
        <begin position="779"/>
        <end position="791"/>
    </location>
</feature>
<dbReference type="InterPro" id="IPR011009">
    <property type="entry name" value="Kinase-like_dom_sf"/>
</dbReference>
<dbReference type="InterPro" id="IPR048248">
    <property type="entry name" value="PUA_eIF2d-like"/>
</dbReference>
<dbReference type="Gene3D" id="3.10.400.20">
    <property type="match status" value="1"/>
</dbReference>
<evidence type="ECO:0000256" key="6">
    <source>
        <dbReference type="ARBA" id="ARBA00019973"/>
    </source>
</evidence>
<dbReference type="Gene3D" id="3.30.780.10">
    <property type="entry name" value="SUI1-like domain"/>
    <property type="match status" value="1"/>
</dbReference>
<organism evidence="15 16">
    <name type="scientific">Aspergillus rambellii</name>
    <dbReference type="NCBI Taxonomy" id="308745"/>
    <lineage>
        <taxon>Eukaryota</taxon>
        <taxon>Fungi</taxon>
        <taxon>Dikarya</taxon>
        <taxon>Ascomycota</taxon>
        <taxon>Pezizomycotina</taxon>
        <taxon>Eurotiomycetes</taxon>
        <taxon>Eurotiomycetidae</taxon>
        <taxon>Eurotiales</taxon>
        <taxon>Aspergillaceae</taxon>
        <taxon>Aspergillus</taxon>
        <taxon>Aspergillus subgen. Nidulantes</taxon>
    </lineage>
</organism>
<dbReference type="InterPro" id="IPR057429">
    <property type="entry name" value="WH_eIF2D"/>
</dbReference>
<dbReference type="GO" id="GO:0003743">
    <property type="term" value="F:translation initiation factor activity"/>
    <property type="evidence" value="ECO:0007669"/>
    <property type="project" value="InterPro"/>
</dbReference>
<dbReference type="Gene3D" id="1.10.510.10">
    <property type="entry name" value="Transferase(Phosphotransferase) domain 1"/>
    <property type="match status" value="1"/>
</dbReference>
<dbReference type="EC" id="2.7.11.1" evidence="4"/>
<comment type="caution">
    <text evidence="15">The sequence shown here is derived from an EMBL/GenBank/DDBJ whole genome shotgun (WGS) entry which is preliminary data.</text>
</comment>
<comment type="catalytic activity">
    <reaction evidence="11">
        <text>L-seryl-[protein] + ATP = O-phospho-L-seryl-[protein] + ADP + H(+)</text>
        <dbReference type="Rhea" id="RHEA:17989"/>
        <dbReference type="Rhea" id="RHEA-COMP:9863"/>
        <dbReference type="Rhea" id="RHEA-COMP:11604"/>
        <dbReference type="ChEBI" id="CHEBI:15378"/>
        <dbReference type="ChEBI" id="CHEBI:29999"/>
        <dbReference type="ChEBI" id="CHEBI:30616"/>
        <dbReference type="ChEBI" id="CHEBI:83421"/>
        <dbReference type="ChEBI" id="CHEBI:456216"/>
        <dbReference type="EC" id="2.7.11.1"/>
    </reaction>
</comment>
<evidence type="ECO:0000256" key="1">
    <source>
        <dbReference type="ARBA" id="ARBA00003747"/>
    </source>
</evidence>
<dbReference type="InterPro" id="IPR008266">
    <property type="entry name" value="Tyr_kinase_AS"/>
</dbReference>
<comment type="subunit">
    <text evidence="3">Component of the EKC/KEOPS complex composed of at least BUD32, CGI121, GON7, KAE1 and PCC1; the whole complex dimerizes.</text>
</comment>
<dbReference type="InterPro" id="IPR000719">
    <property type="entry name" value="Prot_kinase_dom"/>
</dbReference>
<evidence type="ECO:0000256" key="5">
    <source>
        <dbReference type="ARBA" id="ARBA00013948"/>
    </source>
</evidence>
<evidence type="ECO:0000256" key="11">
    <source>
        <dbReference type="ARBA" id="ARBA00048679"/>
    </source>
</evidence>
<sequence length="1201" mass="133423">MPTQSNVNPSDIQPNQKSQRRWLKDAGYSDFNHFMLSYGLKMYNDDDVEEAHAILSCLRQADQATVWARGVTIARGTGVVRETINHCSNFAPLWLTSFTFPIKGTFDMFSYIVDWLLYLQQSVLRLKLQSFGLFSRLTSPFREKLPFLSKRPNDLESKIQLDISEGTSTCETYTVRLQPQHGLVVLGVGAAGQVYNVSDKIVLKTCRIFAPPSSDASRSDLWHYASDTLFHFNLLKDERTVLKLLQNRPHPHIIQAIDINQPEGLYLHRYQQLPVDVKSTQARRIRLYRDIADALCHLHSLGIIHADIRVDNVLFDDQSLAILCDFSAASPCGQPNPVFPDLPLPVNGPSPILSEASDMFALASLIFHLEHGFAPKLSLENGRLALPELKSGDPCIDEIIQTAWLGNYSRTSDMVYHLALIDAQTNHYAESLEELPDFEDLKKQVTDWKNYRKQKFGCVLEGILSEEQLKVLAARYDMDPNADLRFPHDSLLFMSSIYPDGYENFPWALPVRALHDSQSMDAALISLLDSFSTATTSSIVAIIMFKKKPTIKNLSPLRSSDRRKIADQIISDYKIEIPSHPPAEPSGDDSSTANPALPTLSTIRNSLIPENCLSARFTTTAGPELREVQGTVYVGTHSDGEERVLWFKIEHGPGVDGRLYPTVYTLWHNPKLVPLLHTPELVMRKLHGGADLMTPGLADEPPFPERAVKDAVVAVASLDRETVPLFVGICEIDISALTEVRGTKGHAVRGLHWEGDELWAWSPSSRPGQPAPEYIQGWSDEEEDGEGEAGEIQEGVEGLALGDRETALAVSSAEQVGEPSDEQAEEAPEIEEKEPTTKEIDEAFEKAFIYSLYKLKQDNPSAPNHGLSLPISPSALISNMITPYLPIYSAQQAQYYQIKKTSWKNVKKFIKYLDKQALVKSKDRSGQETVILDVDFDDRRVGEFVPYRIPSRSALEGPGKSSTAAGKKPATSSADGDPSVGQTLTVQNLYRPTSKLTPTIFPSLGSSNPSNYYKYSDVSTHLDQYIQSQNPPIVDPANKRILSLNPFLANTIFTSSSAEDKTTISRGKTTRDFLLRRLVEDSSMMAPHYVILKPGQALADVKPKAGAAPKATITLERRTGSKTVTRVSNLEVFGIIPNLLAEELQKKCASSTSVSQATGAPKGVMEVLIQGDQRKALETALTRRGLKSQWVEVVDKTKKKK</sequence>
<dbReference type="OrthoDB" id="199771at2759"/>
<dbReference type="GO" id="GO:0000781">
    <property type="term" value="C:chromosome, telomeric region"/>
    <property type="evidence" value="ECO:0007669"/>
    <property type="project" value="UniProtKB-SubCell"/>
</dbReference>
<dbReference type="FunFam" id="3.30.780.10:FF:000008">
    <property type="entry name" value="eukaryotic translation initiation factor 2D"/>
    <property type="match status" value="1"/>
</dbReference>
<dbReference type="InterPro" id="IPR036877">
    <property type="entry name" value="SUI1_dom_sf"/>
</dbReference>
<evidence type="ECO:0000259" key="13">
    <source>
        <dbReference type="PROSITE" id="PS50011"/>
    </source>
</evidence>
<gene>
    <name evidence="15" type="ORF">ARAM_003289</name>
</gene>
<evidence type="ECO:0000313" key="15">
    <source>
        <dbReference type="EMBL" id="KKK23273.1"/>
    </source>
</evidence>
<dbReference type="Pfam" id="PF00069">
    <property type="entry name" value="Pkinase"/>
    <property type="match status" value="1"/>
</dbReference>
<dbReference type="AlphaFoldDB" id="A0A0F8UUW1"/>
<dbReference type="STRING" id="308745.A0A0F8UUW1"/>
<feature type="region of interest" description="Disordered" evidence="12">
    <location>
        <begin position="952"/>
        <end position="982"/>
    </location>
</feature>
<evidence type="ECO:0000256" key="10">
    <source>
        <dbReference type="ARBA" id="ARBA00047899"/>
    </source>
</evidence>
<reference evidence="15 16" key="1">
    <citation type="submission" date="2015-02" db="EMBL/GenBank/DDBJ databases">
        <title>Draft Genome Sequences of Two Closely-Related Aflatoxigenic Aspergillus Species Obtained from the Cote d'Ivoire.</title>
        <authorList>
            <person name="Moore G.G."/>
            <person name="Beltz S.B."/>
            <person name="Mack B.M."/>
        </authorList>
    </citation>
    <scope>NUCLEOTIDE SEQUENCE [LARGE SCALE GENOMIC DNA]</scope>
    <source>
        <strain evidence="15 16">SRRC1468</strain>
    </source>
</reference>
<evidence type="ECO:0000256" key="9">
    <source>
        <dbReference type="ARBA" id="ARBA00033194"/>
    </source>
</evidence>
<keyword evidence="16" id="KW-1185">Reference proteome</keyword>
<accession>A0A0F8UUW1</accession>
<dbReference type="Pfam" id="PF01253">
    <property type="entry name" value="SUI1"/>
    <property type="match status" value="1"/>
</dbReference>
<feature type="domain" description="SUI1" evidence="14">
    <location>
        <begin position="1111"/>
        <end position="1185"/>
    </location>
</feature>
<dbReference type="CDD" id="cd11608">
    <property type="entry name" value="eIF2D_C"/>
    <property type="match status" value="1"/>
</dbReference>
<evidence type="ECO:0000259" key="14">
    <source>
        <dbReference type="PROSITE" id="PS50296"/>
    </source>
</evidence>
<feature type="region of interest" description="Disordered" evidence="12">
    <location>
        <begin position="577"/>
        <end position="596"/>
    </location>
</feature>
<keyword evidence="7" id="KW-0158">Chromosome</keyword>
<dbReference type="Pfam" id="PF26292">
    <property type="entry name" value="PUA_elF2D"/>
    <property type="match status" value="1"/>
</dbReference>
<dbReference type="PANTHER" id="PTHR12217:SF4">
    <property type="entry name" value="EUKARYOTIC TRANSLATION INITIATION FACTOR 2D"/>
    <property type="match status" value="1"/>
</dbReference>
<evidence type="ECO:0000256" key="8">
    <source>
        <dbReference type="ARBA" id="ARBA00030980"/>
    </source>
</evidence>
<dbReference type="EMBL" id="JZBS01001311">
    <property type="protein sequence ID" value="KKK23273.1"/>
    <property type="molecule type" value="Genomic_DNA"/>
</dbReference>
<dbReference type="FunFam" id="3.10.400.20:FF:000008">
    <property type="entry name" value="RNA binding protein Ligatin/Tma64, putative"/>
    <property type="match status" value="1"/>
</dbReference>
<evidence type="ECO:0000256" key="2">
    <source>
        <dbReference type="ARBA" id="ARBA00004574"/>
    </source>
</evidence>
<feature type="domain" description="Protein kinase" evidence="13">
    <location>
        <begin position="180"/>
        <end position="438"/>
    </location>
</feature>
<comment type="catalytic activity">
    <reaction evidence="10">
        <text>L-threonyl-[protein] + ATP = O-phospho-L-threonyl-[protein] + ADP + H(+)</text>
        <dbReference type="Rhea" id="RHEA:46608"/>
        <dbReference type="Rhea" id="RHEA-COMP:11060"/>
        <dbReference type="Rhea" id="RHEA-COMP:11605"/>
        <dbReference type="ChEBI" id="CHEBI:15378"/>
        <dbReference type="ChEBI" id="CHEBI:30013"/>
        <dbReference type="ChEBI" id="CHEBI:30616"/>
        <dbReference type="ChEBI" id="CHEBI:61977"/>
        <dbReference type="ChEBI" id="CHEBI:456216"/>
        <dbReference type="EC" id="2.7.11.1"/>
    </reaction>
</comment>
<protein>
    <recommendedName>
        <fullName evidence="6">EKC/KEOPS complex subunit BUD32</fullName>
        <ecNumber evidence="4">2.7.11.1</ecNumber>
    </recommendedName>
    <alternativeName>
        <fullName evidence="8 9">Atypical Serine/threonine protein kinase BUD32</fullName>
    </alternativeName>
    <alternativeName>
        <fullName evidence="5">EKC/KEOPS complex subunit bud32</fullName>
    </alternativeName>
</protein>
<name>A0A0F8UUW1_9EURO</name>
<dbReference type="SUPFAM" id="SSF88697">
    <property type="entry name" value="PUA domain-like"/>
    <property type="match status" value="1"/>
</dbReference>
<comment type="subcellular location">
    <subcellularLocation>
        <location evidence="2">Chromosome</location>
        <location evidence="2">Telomere</location>
    </subcellularLocation>
</comment>